<feature type="domain" description="Restriction endonuclease type IV Mrr" evidence="1">
    <location>
        <begin position="3"/>
        <end position="116"/>
    </location>
</feature>
<keyword evidence="2" id="KW-0378">Hydrolase</keyword>
<keyword evidence="3" id="KW-1185">Reference proteome</keyword>
<dbReference type="SUPFAM" id="SSF52980">
    <property type="entry name" value="Restriction endonuclease-like"/>
    <property type="match status" value="1"/>
</dbReference>
<sequence length="314" mass="35670">MEITAIQFEKLLLEFCKKDFPPGFAIEHDYKQTGNESENKRQIDVRIKGRLGIAEILICGEAKNWSEPVGSEVIDALVGKYLSGEIRANKVILFSNMGYTEPAITRAKKLGIELLQPFTLGKPFLKIPYVISVGTLGLMMVQVVYDGIQQNSMAIDTGQYIIYKGSERISFLQMIYRNIISSLKQLPEMNVRIEVGKINVNESSVLYELKSQPNLRYNGHFNVEVDLNWDFFVEDIEDAVLFHVNEEKILHLQLLENHSIMEKVLLSGTKRNYESRSSCIINEVENAVATGFLIALSDPDQNLIDPHRPLFTII</sequence>
<dbReference type="Pfam" id="PF04471">
    <property type="entry name" value="Mrr_cat"/>
    <property type="match status" value="1"/>
</dbReference>
<proteinExistence type="predicted"/>
<dbReference type="InterPro" id="IPR011335">
    <property type="entry name" value="Restrct_endonuc-II-like"/>
</dbReference>
<reference evidence="3" key="1">
    <citation type="submission" date="2016-10" db="EMBL/GenBank/DDBJ databases">
        <authorList>
            <person name="Varghese N."/>
            <person name="Submissions S."/>
        </authorList>
    </citation>
    <scope>NUCLEOTIDE SEQUENCE [LARGE SCALE GENOMIC DNA]</scope>
    <source>
        <strain evidence="3">DSM 18609</strain>
    </source>
</reference>
<name>A0A1G6WMT1_9SPHI</name>
<dbReference type="InterPro" id="IPR007560">
    <property type="entry name" value="Restrct_endonuc_IV_Mrr"/>
</dbReference>
<dbReference type="GO" id="GO:0009307">
    <property type="term" value="P:DNA restriction-modification system"/>
    <property type="evidence" value="ECO:0007669"/>
    <property type="project" value="InterPro"/>
</dbReference>
<dbReference type="GO" id="GO:0003677">
    <property type="term" value="F:DNA binding"/>
    <property type="evidence" value="ECO:0007669"/>
    <property type="project" value="InterPro"/>
</dbReference>
<evidence type="ECO:0000259" key="1">
    <source>
        <dbReference type="Pfam" id="PF04471"/>
    </source>
</evidence>
<dbReference type="Proteomes" id="UP000199455">
    <property type="component" value="Unassembled WGS sequence"/>
</dbReference>
<organism evidence="2 3">
    <name type="scientific">Pedobacter soli</name>
    <dbReference type="NCBI Taxonomy" id="390242"/>
    <lineage>
        <taxon>Bacteria</taxon>
        <taxon>Pseudomonadati</taxon>
        <taxon>Bacteroidota</taxon>
        <taxon>Sphingobacteriia</taxon>
        <taxon>Sphingobacteriales</taxon>
        <taxon>Sphingobacteriaceae</taxon>
        <taxon>Pedobacter</taxon>
    </lineage>
</organism>
<dbReference type="AlphaFoldDB" id="A0A1G6WMT1"/>
<protein>
    <submittedName>
        <fullName evidence="2">Restriction endonuclease</fullName>
    </submittedName>
</protein>
<keyword evidence="2" id="KW-0540">Nuclease</keyword>
<dbReference type="STRING" id="390242.SAMN04488024_10763"/>
<keyword evidence="2" id="KW-0255">Endonuclease</keyword>
<accession>A0A1G6WMT1</accession>
<dbReference type="EMBL" id="FMZH01000007">
    <property type="protein sequence ID" value="SDD66973.1"/>
    <property type="molecule type" value="Genomic_DNA"/>
</dbReference>
<gene>
    <name evidence="2" type="ORF">SAMN04488024_10763</name>
</gene>
<dbReference type="GO" id="GO:0004519">
    <property type="term" value="F:endonuclease activity"/>
    <property type="evidence" value="ECO:0007669"/>
    <property type="project" value="UniProtKB-KW"/>
</dbReference>
<evidence type="ECO:0000313" key="2">
    <source>
        <dbReference type="EMBL" id="SDD66973.1"/>
    </source>
</evidence>
<dbReference type="RefSeq" id="WP_090770220.1">
    <property type="nucleotide sequence ID" value="NZ_FMZH01000007.1"/>
</dbReference>
<evidence type="ECO:0000313" key="3">
    <source>
        <dbReference type="Proteomes" id="UP000199455"/>
    </source>
</evidence>